<gene>
    <name evidence="1" type="ORF">PVAG01_10103</name>
</gene>
<accession>A0ABR4P5C9</accession>
<proteinExistence type="predicted"/>
<dbReference type="Proteomes" id="UP001629113">
    <property type="component" value="Unassembled WGS sequence"/>
</dbReference>
<name>A0ABR4P5C9_9HELO</name>
<evidence type="ECO:0008006" key="3">
    <source>
        <dbReference type="Google" id="ProtNLM"/>
    </source>
</evidence>
<evidence type="ECO:0000313" key="1">
    <source>
        <dbReference type="EMBL" id="KAL3418387.1"/>
    </source>
</evidence>
<reference evidence="1 2" key="1">
    <citation type="submission" date="2024-06" db="EMBL/GenBank/DDBJ databases">
        <title>Complete genome of Phlyctema vagabunda strain 19-DSS-EL-015.</title>
        <authorList>
            <person name="Fiorenzani C."/>
        </authorList>
    </citation>
    <scope>NUCLEOTIDE SEQUENCE [LARGE SCALE GENOMIC DNA]</scope>
    <source>
        <strain evidence="1 2">19-DSS-EL-015</strain>
    </source>
</reference>
<protein>
    <recommendedName>
        <fullName evidence="3">DUF4105 domain-containing protein</fullName>
    </recommendedName>
</protein>
<organism evidence="1 2">
    <name type="scientific">Phlyctema vagabunda</name>
    <dbReference type="NCBI Taxonomy" id="108571"/>
    <lineage>
        <taxon>Eukaryota</taxon>
        <taxon>Fungi</taxon>
        <taxon>Dikarya</taxon>
        <taxon>Ascomycota</taxon>
        <taxon>Pezizomycotina</taxon>
        <taxon>Leotiomycetes</taxon>
        <taxon>Helotiales</taxon>
        <taxon>Dermateaceae</taxon>
        <taxon>Phlyctema</taxon>
    </lineage>
</organism>
<evidence type="ECO:0000313" key="2">
    <source>
        <dbReference type="Proteomes" id="UP001629113"/>
    </source>
</evidence>
<comment type="caution">
    <text evidence="1">The sequence shown here is derived from an EMBL/GenBank/DDBJ whole genome shotgun (WGS) entry which is preliminary data.</text>
</comment>
<dbReference type="EMBL" id="JBFCZG010000009">
    <property type="protein sequence ID" value="KAL3418387.1"/>
    <property type="molecule type" value="Genomic_DNA"/>
</dbReference>
<keyword evidence="2" id="KW-1185">Reference proteome</keyword>
<sequence length="388" mass="44163">MNQAPDTEPSFPNRWDGRPANIAILYPRYQDHFPTIGDLPYKDKNLPSRILDRIVNPILPNVDILRTAMGPNQFENSLPDASPSAHDVYLVCRPHRLVMASFAHWSYYSQGHFYHLSAPGLRGPSQGFSDGQEAANVVLKHQDFSSPDTPDYLQLLSWSKKKVLVAFQVGQTEYDPEALQLLAGWIVDQISRYEIYENNCQRFVTSLFNRTIMRKRDISTFVGTIPQILHWDQEAKRTGTHTDSVEHGFLVQEPHSGAIHYSDMLESSNTRTGPLKMSMYLQDIFKQGRSKDIRVLIEQGDLALSAYGALAQHNEILKASVTNIRRAFTEFGEDILAARWRDAFVGRLDTRQDFIAHNLARTQRGDQFARFTNWTIKPGPDPVTSTMV</sequence>